<evidence type="ECO:0000313" key="3">
    <source>
        <dbReference type="Proteomes" id="UP000239736"/>
    </source>
</evidence>
<evidence type="ECO:0000313" key="2">
    <source>
        <dbReference type="EMBL" id="PPB81651.1"/>
    </source>
</evidence>
<accession>A0A2S5JJS7</accession>
<keyword evidence="1" id="KW-1133">Transmembrane helix</keyword>
<evidence type="ECO:0000256" key="1">
    <source>
        <dbReference type="SAM" id="Phobius"/>
    </source>
</evidence>
<keyword evidence="3" id="KW-1185">Reference proteome</keyword>
<dbReference type="AlphaFoldDB" id="A0A2S5JJS7"/>
<sequence length="54" mass="6044">MIFFPAIIAGFLIGWVRAARRGGNRLDRLQYAGVHAIIFAILGLFATIIIQRMN</sequence>
<proteinExistence type="predicted"/>
<organism evidence="2 3">
    <name type="scientific">Albidovulum inexpectatum</name>
    <dbReference type="NCBI Taxonomy" id="196587"/>
    <lineage>
        <taxon>Bacteria</taxon>
        <taxon>Pseudomonadati</taxon>
        <taxon>Pseudomonadota</taxon>
        <taxon>Alphaproteobacteria</taxon>
        <taxon>Rhodobacterales</taxon>
        <taxon>Paracoccaceae</taxon>
        <taxon>Albidovulum</taxon>
    </lineage>
</organism>
<keyword evidence="1" id="KW-0812">Transmembrane</keyword>
<dbReference type="RefSeq" id="WP_170063348.1">
    <property type="nucleotide sequence ID" value="NZ_PRDS01000002.1"/>
</dbReference>
<protein>
    <submittedName>
        <fullName evidence="2">Uncharacterized protein</fullName>
    </submittedName>
</protein>
<feature type="transmembrane region" description="Helical" evidence="1">
    <location>
        <begin position="28"/>
        <end position="50"/>
    </location>
</feature>
<dbReference type="EMBL" id="PRDS01000002">
    <property type="protein sequence ID" value="PPB81651.1"/>
    <property type="molecule type" value="Genomic_DNA"/>
</dbReference>
<reference evidence="2 3" key="1">
    <citation type="submission" date="2018-01" db="EMBL/GenBank/DDBJ databases">
        <title>Genomic Encyclopedia of Archaeal and Bacterial Type Strains, Phase II (KMG-II): from individual species to whole genera.</title>
        <authorList>
            <person name="Goeker M."/>
        </authorList>
    </citation>
    <scope>NUCLEOTIDE SEQUENCE [LARGE SCALE GENOMIC DNA]</scope>
    <source>
        <strain evidence="2 3">DSM 12048</strain>
    </source>
</reference>
<keyword evidence="1" id="KW-0472">Membrane</keyword>
<comment type="caution">
    <text evidence="2">The sequence shown here is derived from an EMBL/GenBank/DDBJ whole genome shotgun (WGS) entry which is preliminary data.</text>
</comment>
<gene>
    <name evidence="2" type="ORF">LV82_00862</name>
</gene>
<name>A0A2S5JJS7_9RHOB</name>
<dbReference type="Proteomes" id="UP000239736">
    <property type="component" value="Unassembled WGS sequence"/>
</dbReference>